<dbReference type="InParanoid" id="C5DFE1"/>
<accession>C5DFE1</accession>
<reference evidence="2 3" key="1">
    <citation type="journal article" date="2009" name="Genome Res.">
        <title>Comparative genomics of protoploid Saccharomycetaceae.</title>
        <authorList>
            <consortium name="The Genolevures Consortium"/>
            <person name="Souciet J.-L."/>
            <person name="Dujon B."/>
            <person name="Gaillardin C."/>
            <person name="Johnston M."/>
            <person name="Baret P.V."/>
            <person name="Cliften P."/>
            <person name="Sherman D.J."/>
            <person name="Weissenbach J."/>
            <person name="Westhof E."/>
            <person name="Wincker P."/>
            <person name="Jubin C."/>
            <person name="Poulain J."/>
            <person name="Barbe V."/>
            <person name="Segurens B."/>
            <person name="Artiguenave F."/>
            <person name="Anthouard V."/>
            <person name="Vacherie B."/>
            <person name="Val M.-E."/>
            <person name="Fulton R.S."/>
            <person name="Minx P."/>
            <person name="Wilson R."/>
            <person name="Durrens P."/>
            <person name="Jean G."/>
            <person name="Marck C."/>
            <person name="Martin T."/>
            <person name="Nikolski M."/>
            <person name="Rolland T."/>
            <person name="Seret M.-L."/>
            <person name="Casaregola S."/>
            <person name="Despons L."/>
            <person name="Fairhead C."/>
            <person name="Fischer G."/>
            <person name="Lafontaine I."/>
            <person name="Leh V."/>
            <person name="Lemaire M."/>
            <person name="de Montigny J."/>
            <person name="Neuveglise C."/>
            <person name="Thierry A."/>
            <person name="Blanc-Lenfle I."/>
            <person name="Bleykasten C."/>
            <person name="Diffels J."/>
            <person name="Fritsch E."/>
            <person name="Frangeul L."/>
            <person name="Goeffon A."/>
            <person name="Jauniaux N."/>
            <person name="Kachouri-Lafond R."/>
            <person name="Payen C."/>
            <person name="Potier S."/>
            <person name="Pribylova L."/>
            <person name="Ozanne C."/>
            <person name="Richard G.-F."/>
            <person name="Sacerdot C."/>
            <person name="Straub M.-L."/>
            <person name="Talla E."/>
        </authorList>
    </citation>
    <scope>NUCLEOTIDE SEQUENCE [LARGE SCALE GENOMIC DNA]</scope>
    <source>
        <strain evidence="3">ATCC 56472 / CBS 6340 / NRRL Y-8284</strain>
    </source>
</reference>
<dbReference type="KEGG" id="lth:KLTH0D14366g"/>
<sequence length="308" mass="33700">MSSNIDDYDDLDEFLEDPSKLDEEQANTAAETSKSAAAMSNNNPETASAIEDLQSEFAKLMQEGGDSEENKKTVENFKQLLNVLGEAGSGDPAATTGTRQPAGATTDTGAFNGVTGASTSGKGAGFKDIVSNTLDRLKENGTKVDTNLMEEKKKGNSDDILSQLLGQLVEGDADDEEGVENAIKSMLNQMSAKEVLYQPMKEMHVEYTQWMDANSESEEHADKLPVYRQQFELVGRIVTIYERDDYEDSKYRDEVGQLLDELEQLGESPVSKGFGSADSADLNKLLEVDGNEDMSNIDKELQDTCKQQ</sequence>
<dbReference type="OrthoDB" id="21292at2759"/>
<dbReference type="InterPro" id="IPR038322">
    <property type="entry name" value="Pex19_C_sf"/>
</dbReference>
<gene>
    <name evidence="2" type="ordered locus">KLTH0D14366g</name>
</gene>
<dbReference type="Proteomes" id="UP000002036">
    <property type="component" value="Chromosome D"/>
</dbReference>
<dbReference type="AlphaFoldDB" id="C5DFE1"/>
<dbReference type="GO" id="GO:0045046">
    <property type="term" value="P:protein import into peroxisome membrane"/>
    <property type="evidence" value="ECO:0007669"/>
    <property type="project" value="TreeGrafter"/>
</dbReference>
<dbReference type="GO" id="GO:0005778">
    <property type="term" value="C:peroxisomal membrane"/>
    <property type="evidence" value="ECO:0007669"/>
    <property type="project" value="TreeGrafter"/>
</dbReference>
<dbReference type="GeneID" id="8295578"/>
<dbReference type="PANTHER" id="PTHR12774:SF2">
    <property type="entry name" value="PEROXISOMAL BIOGENESIS FACTOR 19"/>
    <property type="match status" value="1"/>
</dbReference>
<proteinExistence type="predicted"/>
<dbReference type="InterPro" id="IPR006708">
    <property type="entry name" value="Pex19"/>
</dbReference>
<evidence type="ECO:0000256" key="1">
    <source>
        <dbReference type="SAM" id="MobiDB-lite"/>
    </source>
</evidence>
<dbReference type="FunCoup" id="C5DFE1">
    <property type="interactions" value="299"/>
</dbReference>
<keyword evidence="3" id="KW-1185">Reference proteome</keyword>
<evidence type="ECO:0000313" key="3">
    <source>
        <dbReference type="Proteomes" id="UP000002036"/>
    </source>
</evidence>
<dbReference type="PANTHER" id="PTHR12774">
    <property type="entry name" value="PEROXISOMAL BIOGENESIS FACTOR 19"/>
    <property type="match status" value="1"/>
</dbReference>
<feature type="compositionally biased region" description="Polar residues" evidence="1">
    <location>
        <begin position="26"/>
        <end position="46"/>
    </location>
</feature>
<feature type="compositionally biased region" description="Polar residues" evidence="1">
    <location>
        <begin position="95"/>
        <end position="121"/>
    </location>
</feature>
<feature type="compositionally biased region" description="Basic and acidic residues" evidence="1">
    <location>
        <begin position="296"/>
        <end position="308"/>
    </location>
</feature>
<feature type="region of interest" description="Disordered" evidence="1">
    <location>
        <begin position="285"/>
        <end position="308"/>
    </location>
</feature>
<dbReference type="Gene3D" id="1.20.120.900">
    <property type="entry name" value="Pex19, mPTS binding domain"/>
    <property type="match status" value="1"/>
</dbReference>
<name>C5DFE1_LACTC</name>
<feature type="region of interest" description="Disordered" evidence="1">
    <location>
        <begin position="1"/>
        <end position="48"/>
    </location>
</feature>
<protein>
    <submittedName>
        <fullName evidence="2">KLTH0D14366p</fullName>
    </submittedName>
</protein>
<dbReference type="STRING" id="559295.C5DFE1"/>
<dbReference type="HOGENOM" id="CLU_863835_0_0_1"/>
<dbReference type="Pfam" id="PF04614">
    <property type="entry name" value="Pex19"/>
    <property type="match status" value="1"/>
</dbReference>
<dbReference type="OMA" id="YEPMREM"/>
<evidence type="ECO:0000313" key="2">
    <source>
        <dbReference type="EMBL" id="CAR22896.1"/>
    </source>
</evidence>
<feature type="region of interest" description="Disordered" evidence="1">
    <location>
        <begin position="85"/>
        <end position="126"/>
    </location>
</feature>
<organism evidence="2 3">
    <name type="scientific">Lachancea thermotolerans (strain ATCC 56472 / CBS 6340 / NRRL Y-8284)</name>
    <name type="common">Yeast</name>
    <name type="synonym">Kluyveromyces thermotolerans</name>
    <dbReference type="NCBI Taxonomy" id="559295"/>
    <lineage>
        <taxon>Eukaryota</taxon>
        <taxon>Fungi</taxon>
        <taxon>Dikarya</taxon>
        <taxon>Ascomycota</taxon>
        <taxon>Saccharomycotina</taxon>
        <taxon>Saccharomycetes</taxon>
        <taxon>Saccharomycetales</taxon>
        <taxon>Saccharomycetaceae</taxon>
        <taxon>Lachancea</taxon>
    </lineage>
</organism>
<dbReference type="eggNOG" id="KOG3133">
    <property type="taxonomic scope" value="Eukaryota"/>
</dbReference>
<dbReference type="RefSeq" id="XP_002553334.1">
    <property type="nucleotide sequence ID" value="XM_002553288.1"/>
</dbReference>
<feature type="compositionally biased region" description="Acidic residues" evidence="1">
    <location>
        <begin position="1"/>
        <end position="16"/>
    </location>
</feature>
<dbReference type="GO" id="GO:0033328">
    <property type="term" value="F:peroxisome membrane targeting sequence binding"/>
    <property type="evidence" value="ECO:0007669"/>
    <property type="project" value="TreeGrafter"/>
</dbReference>
<dbReference type="EMBL" id="CU928168">
    <property type="protein sequence ID" value="CAR22896.1"/>
    <property type="molecule type" value="Genomic_DNA"/>
</dbReference>